<proteinExistence type="predicted"/>
<organism evidence="1 2">
    <name type="scientific">Marinomonas rhodophyticola</name>
    <dbReference type="NCBI Taxonomy" id="2992803"/>
    <lineage>
        <taxon>Bacteria</taxon>
        <taxon>Pseudomonadati</taxon>
        <taxon>Pseudomonadota</taxon>
        <taxon>Gammaproteobacteria</taxon>
        <taxon>Oceanospirillales</taxon>
        <taxon>Oceanospirillaceae</taxon>
        <taxon>Marinomonas</taxon>
    </lineage>
</organism>
<keyword evidence="2" id="KW-1185">Reference proteome</keyword>
<dbReference type="Proteomes" id="UP001431181">
    <property type="component" value="Unassembled WGS sequence"/>
</dbReference>
<gene>
    <name evidence="1" type="ORF">ONZ52_03840</name>
</gene>
<evidence type="ECO:0000313" key="1">
    <source>
        <dbReference type="EMBL" id="MCW4628193.1"/>
    </source>
</evidence>
<comment type="caution">
    <text evidence="1">The sequence shown here is derived from an EMBL/GenBank/DDBJ whole genome shotgun (WGS) entry which is preliminary data.</text>
</comment>
<dbReference type="RefSeq" id="WP_265217375.1">
    <property type="nucleotide sequence ID" value="NZ_JAPEUL010000004.1"/>
</dbReference>
<accession>A0ABT3KCF4</accession>
<sequence length="62" mass="6786">MWHKHFDTTPAFNKPNNEKGRQLLGGLSGFAGHDVIELLFRHPNAVAATLFGLIQGGVCLLE</sequence>
<protein>
    <submittedName>
        <fullName evidence="1">Uncharacterized protein</fullName>
    </submittedName>
</protein>
<reference evidence="1" key="1">
    <citation type="submission" date="2022-11" db="EMBL/GenBank/DDBJ databases">
        <title>Marinomonas sp. nov., isolated from marine algae.</title>
        <authorList>
            <person name="Choi D.G."/>
            <person name="Kim J.M."/>
            <person name="Lee J.K."/>
            <person name="Baek J.H."/>
            <person name="Jeon C.O."/>
        </authorList>
    </citation>
    <scope>NUCLEOTIDE SEQUENCE</scope>
    <source>
        <strain evidence="1">KJ51-3</strain>
    </source>
</reference>
<dbReference type="EMBL" id="JAPEUL010000004">
    <property type="protein sequence ID" value="MCW4628193.1"/>
    <property type="molecule type" value="Genomic_DNA"/>
</dbReference>
<evidence type="ECO:0000313" key="2">
    <source>
        <dbReference type="Proteomes" id="UP001431181"/>
    </source>
</evidence>
<name>A0ABT3KCF4_9GAMM</name>